<feature type="binding site" evidence="9">
    <location>
        <position position="208"/>
    </location>
    <ligand>
        <name>beta-nicotinamide D-ribonucleotide</name>
        <dbReference type="ChEBI" id="CHEBI:14649"/>
    </ligand>
</feature>
<dbReference type="NCBIfam" id="NF006629">
    <property type="entry name" value="PRK09198.1"/>
    <property type="match status" value="1"/>
</dbReference>
<feature type="domain" description="Nicotinamide phosphoribosyltransferase N-terminal" evidence="11">
    <location>
        <begin position="14"/>
        <end position="106"/>
    </location>
</feature>
<evidence type="ECO:0000259" key="10">
    <source>
        <dbReference type="Pfam" id="PF04095"/>
    </source>
</evidence>
<feature type="binding site" evidence="9">
    <location>
        <begin position="298"/>
        <end position="300"/>
    </location>
    <ligand>
        <name>beta-nicotinamide D-ribonucleotide</name>
        <dbReference type="ChEBI" id="CHEBI:14649"/>
    </ligand>
</feature>
<feature type="binding site" evidence="9">
    <location>
        <begin position="339"/>
        <end position="340"/>
    </location>
    <ligand>
        <name>beta-nicotinamide D-ribonucleotide</name>
        <dbReference type="ChEBI" id="CHEBI:14649"/>
    </ligand>
</feature>
<dbReference type="InterPro" id="IPR013785">
    <property type="entry name" value="Aldolase_TIM"/>
</dbReference>
<gene>
    <name evidence="12" type="ORF">EV671_101412</name>
</gene>
<dbReference type="PANTHER" id="PTHR43816">
    <property type="entry name" value="NICOTINAMIDE PHOSPHORIBOSYLTRANSFERASE"/>
    <property type="match status" value="1"/>
</dbReference>
<dbReference type="InterPro" id="IPR016471">
    <property type="entry name" value="Nicotinamide_PRibTrfase"/>
</dbReference>
<evidence type="ECO:0000313" key="13">
    <source>
        <dbReference type="Proteomes" id="UP000295110"/>
    </source>
</evidence>
<feature type="binding site" evidence="9">
    <location>
        <position position="234"/>
    </location>
    <ligand>
        <name>diphosphate</name>
        <dbReference type="ChEBI" id="CHEBI:33019"/>
    </ligand>
</feature>
<feature type="domain" description="Nicotinate/nicotinamide phosphoribosyltransferase" evidence="10">
    <location>
        <begin position="177"/>
        <end position="453"/>
    </location>
</feature>
<dbReference type="RefSeq" id="WP_207911148.1">
    <property type="nucleotide sequence ID" value="NZ_SMBU01000014.1"/>
</dbReference>
<comment type="caution">
    <text evidence="12">The sequence shown here is derived from an EMBL/GenBank/DDBJ whole genome shotgun (WGS) entry which is preliminary data.</text>
</comment>
<dbReference type="EC" id="2.4.2.12" evidence="6"/>
<dbReference type="InterPro" id="IPR036068">
    <property type="entry name" value="Nicotinate_pribotase-like_C"/>
</dbReference>
<comment type="catalytic activity">
    <reaction evidence="8">
        <text>beta-nicotinamide D-ribonucleotide + diphosphate = 5-phospho-alpha-D-ribose 1-diphosphate + nicotinamide + H(+)</text>
        <dbReference type="Rhea" id="RHEA:16149"/>
        <dbReference type="ChEBI" id="CHEBI:14649"/>
        <dbReference type="ChEBI" id="CHEBI:15378"/>
        <dbReference type="ChEBI" id="CHEBI:17154"/>
        <dbReference type="ChEBI" id="CHEBI:33019"/>
        <dbReference type="ChEBI" id="CHEBI:58017"/>
        <dbReference type="EC" id="2.4.2.12"/>
    </reaction>
    <physiologicalReaction direction="right-to-left" evidence="8">
        <dbReference type="Rhea" id="RHEA:16151"/>
    </physiologicalReaction>
</comment>
<dbReference type="CDD" id="cd01569">
    <property type="entry name" value="PBEF_like"/>
    <property type="match status" value="1"/>
</dbReference>
<dbReference type="Proteomes" id="UP000295110">
    <property type="component" value="Unassembled WGS sequence"/>
</dbReference>
<reference evidence="12 13" key="1">
    <citation type="submission" date="2019-03" db="EMBL/GenBank/DDBJ databases">
        <title>Genomic Encyclopedia of Type Strains, Phase IV (KMG-IV): sequencing the most valuable type-strain genomes for metagenomic binning, comparative biology and taxonomic classification.</title>
        <authorList>
            <person name="Goeker M."/>
        </authorList>
    </citation>
    <scope>NUCLEOTIDE SEQUENCE [LARGE SCALE GENOMIC DNA]</scope>
    <source>
        <strain evidence="12 13">DSM 654</strain>
    </source>
</reference>
<evidence type="ECO:0000256" key="9">
    <source>
        <dbReference type="PIRSR" id="PIRSR005943-1"/>
    </source>
</evidence>
<dbReference type="Pfam" id="PF18127">
    <property type="entry name" value="NAMPT_N"/>
    <property type="match status" value="1"/>
</dbReference>
<proteinExistence type="inferred from homology"/>
<evidence type="ECO:0000256" key="1">
    <source>
        <dbReference type="ARBA" id="ARBA00010897"/>
    </source>
</evidence>
<dbReference type="InterPro" id="IPR041525">
    <property type="entry name" value="N/Namide_PRibTrfase"/>
</dbReference>
<evidence type="ECO:0000256" key="3">
    <source>
        <dbReference type="ARBA" id="ARBA00022676"/>
    </source>
</evidence>
<evidence type="ECO:0000313" key="12">
    <source>
        <dbReference type="EMBL" id="TCU96134.1"/>
    </source>
</evidence>
<evidence type="ECO:0000256" key="4">
    <source>
        <dbReference type="ARBA" id="ARBA00022679"/>
    </source>
</evidence>
<evidence type="ECO:0000259" key="11">
    <source>
        <dbReference type="Pfam" id="PF18127"/>
    </source>
</evidence>
<feature type="binding site" evidence="9">
    <location>
        <position position="370"/>
    </location>
    <ligand>
        <name>beta-nicotinamide D-ribonucleotide</name>
        <dbReference type="ChEBI" id="CHEBI:14649"/>
    </ligand>
</feature>
<dbReference type="SUPFAM" id="SSF51690">
    <property type="entry name" value="Nicotinate/Quinolinate PRTase C-terminal domain-like"/>
    <property type="match status" value="1"/>
</dbReference>
<keyword evidence="4 12" id="KW-0808">Transferase</keyword>
<organism evidence="12 13">
    <name type="scientific">Roseateles saccharophilus</name>
    <name type="common">Pseudomonas saccharophila</name>
    <dbReference type="NCBI Taxonomy" id="304"/>
    <lineage>
        <taxon>Bacteria</taxon>
        <taxon>Pseudomonadati</taxon>
        <taxon>Pseudomonadota</taxon>
        <taxon>Betaproteobacteria</taxon>
        <taxon>Burkholderiales</taxon>
        <taxon>Sphaerotilaceae</taxon>
        <taxon>Roseateles</taxon>
    </lineage>
</organism>
<name>A0A4R3V1I5_ROSSA</name>
<evidence type="ECO:0000256" key="7">
    <source>
        <dbReference type="ARBA" id="ARBA00035036"/>
    </source>
</evidence>
<feature type="binding site" evidence="9">
    <location>
        <position position="298"/>
    </location>
    <ligand>
        <name>diphosphate</name>
        <dbReference type="ChEBI" id="CHEBI:33019"/>
    </ligand>
</feature>
<evidence type="ECO:0000256" key="2">
    <source>
        <dbReference type="ARBA" id="ARBA00022642"/>
    </source>
</evidence>
<dbReference type="PANTHER" id="PTHR43816:SF1">
    <property type="entry name" value="NICOTINAMIDE PHOSPHORIBOSYLTRANSFERASE"/>
    <property type="match status" value="1"/>
</dbReference>
<feature type="binding site" evidence="9">
    <location>
        <position position="185"/>
    </location>
    <ligand>
        <name>diphosphate</name>
        <dbReference type="ChEBI" id="CHEBI:33019"/>
    </ligand>
</feature>
<dbReference type="PIRSF" id="PIRSF005943">
    <property type="entry name" value="NMPRT"/>
    <property type="match status" value="1"/>
</dbReference>
<dbReference type="InterPro" id="IPR041529">
    <property type="entry name" value="DUF5598"/>
</dbReference>
<comment type="pathway">
    <text evidence="5">Cofactor biosynthesis; NAD(+) biosynthesis; nicotinamide D-ribonucleotide from 5-phospho-alpha-D-ribose 1-diphosphate and nicotinamide: step 1/1.</text>
</comment>
<dbReference type="EMBL" id="SMBU01000014">
    <property type="protein sequence ID" value="TCU96134.1"/>
    <property type="molecule type" value="Genomic_DNA"/>
</dbReference>
<keyword evidence="2" id="KW-0662">Pyridine nucleotide biosynthesis</keyword>
<dbReference type="AlphaFoldDB" id="A0A4R3V1I5"/>
<comment type="similarity">
    <text evidence="1">Belongs to the NAPRTase family.</text>
</comment>
<sequence>MNPLNSFGDIARLLVLNTDSYKASHWLQYPPQTTTVFSYIEARGGTLPYTVFFGLQALLKEYFSKAVTADDVVLAGEICAAHGVPFNREGWQHIVDAQGGRLPVRIRAVPEGTVVPVGHALVTVENTDPACWWLTSFLETALLRVWYPTTVASHSQATRRLIADALARTGDPAGLSFKLHDFGARGVSSLESAMLGGMAHLVNFQGTDTMTALLGARAYYGEPMAGFSIPAAEHSTITAWGRDGELDAYRNMLRQFARPGAVLAVVSDSYDLDLAVSRLWGGALREAVIASGATVVIRPDSGDPTSVVLRTVRALDASFGSDMNAKGYRVLRHVRVIQGDGITRESIASILGALESAGYSADNIAFGQGGALLQQVNRDTLGFAMKASAAKVGGHWRDVFKAPVTDPAKRSKAGRLTLMRRGEAFATVRLDGPGYQQALADGATEVMRTVFENGRLLVDDSFAAIRARAAG</sequence>
<dbReference type="Pfam" id="PF04095">
    <property type="entry name" value="NAPRTase"/>
    <property type="match status" value="1"/>
</dbReference>
<keyword evidence="13" id="KW-1185">Reference proteome</keyword>
<evidence type="ECO:0000256" key="6">
    <source>
        <dbReference type="ARBA" id="ARBA00035024"/>
    </source>
</evidence>
<keyword evidence="3 12" id="KW-0328">Glycosyltransferase</keyword>
<protein>
    <recommendedName>
        <fullName evidence="7">Nicotinamide phosphoribosyltransferase</fullName>
        <ecNumber evidence="6">2.4.2.12</ecNumber>
    </recommendedName>
</protein>
<dbReference type="GO" id="GO:0009435">
    <property type="term" value="P:NAD+ biosynthetic process"/>
    <property type="evidence" value="ECO:0007669"/>
    <property type="project" value="InterPro"/>
</dbReference>
<accession>A0A4R3V1I5</accession>
<dbReference type="Gene3D" id="3.20.20.70">
    <property type="entry name" value="Aldolase class I"/>
    <property type="match status" value="1"/>
</dbReference>
<dbReference type="GO" id="GO:0047280">
    <property type="term" value="F:nicotinamide phosphoribosyltransferase activity"/>
    <property type="evidence" value="ECO:0007669"/>
    <property type="project" value="UniProtKB-EC"/>
</dbReference>
<evidence type="ECO:0000256" key="8">
    <source>
        <dbReference type="ARBA" id="ARBA00047835"/>
    </source>
</evidence>
<evidence type="ECO:0000256" key="5">
    <source>
        <dbReference type="ARBA" id="ARBA00035007"/>
    </source>
</evidence>
<feature type="binding site" evidence="9">
    <location>
        <position position="378"/>
    </location>
    <ligand>
        <name>beta-nicotinamide D-ribonucleotide</name>
        <dbReference type="ChEBI" id="CHEBI:14649"/>
    </ligand>
</feature>